<keyword evidence="6" id="KW-0769">Symport</keyword>
<feature type="transmembrane region" description="Helical" evidence="10">
    <location>
        <begin position="464"/>
        <end position="485"/>
    </location>
</feature>
<dbReference type="OrthoDB" id="9814523at2"/>
<evidence type="ECO:0000256" key="3">
    <source>
        <dbReference type="ARBA" id="ARBA00022448"/>
    </source>
</evidence>
<evidence type="ECO:0000256" key="7">
    <source>
        <dbReference type="ARBA" id="ARBA00022989"/>
    </source>
</evidence>
<name>A0A223EMD5_9BACI</name>
<feature type="transmembrane region" description="Helical" evidence="10">
    <location>
        <begin position="370"/>
        <end position="389"/>
    </location>
</feature>
<keyword evidence="8 10" id="KW-0472">Membrane</keyword>
<feature type="transmembrane region" description="Helical" evidence="10">
    <location>
        <begin position="120"/>
        <end position="143"/>
    </location>
</feature>
<feature type="transmembrane region" description="Helical" evidence="10">
    <location>
        <begin position="237"/>
        <end position="256"/>
    </location>
</feature>
<dbReference type="Gene3D" id="1.20.1730.10">
    <property type="entry name" value="Sodium/glucose cotransporter"/>
    <property type="match status" value="1"/>
</dbReference>
<organism evidence="11 12">
    <name type="scientific">Peribacillus simplex NBRC 15720 = DSM 1321</name>
    <dbReference type="NCBI Taxonomy" id="1349754"/>
    <lineage>
        <taxon>Bacteria</taxon>
        <taxon>Bacillati</taxon>
        <taxon>Bacillota</taxon>
        <taxon>Bacilli</taxon>
        <taxon>Bacillales</taxon>
        <taxon>Bacillaceae</taxon>
        <taxon>Peribacillus</taxon>
    </lineage>
</organism>
<evidence type="ECO:0000256" key="9">
    <source>
        <dbReference type="RuleBase" id="RU362091"/>
    </source>
</evidence>
<dbReference type="InterPro" id="IPR001734">
    <property type="entry name" value="Na/solute_symporter"/>
</dbReference>
<dbReference type="PROSITE" id="PS50283">
    <property type="entry name" value="NA_SOLUT_SYMP_3"/>
    <property type="match status" value="1"/>
</dbReference>
<keyword evidence="7 10" id="KW-1133">Transmembrane helix</keyword>
<feature type="transmembrane region" description="Helical" evidence="10">
    <location>
        <begin position="149"/>
        <end position="170"/>
    </location>
</feature>
<evidence type="ECO:0000256" key="10">
    <source>
        <dbReference type="SAM" id="Phobius"/>
    </source>
</evidence>
<dbReference type="Pfam" id="PF00474">
    <property type="entry name" value="SSF"/>
    <property type="match status" value="1"/>
</dbReference>
<gene>
    <name evidence="11" type="ORF">BS1321_22405</name>
</gene>
<proteinExistence type="inferred from homology"/>
<dbReference type="GO" id="GO:0015293">
    <property type="term" value="F:symporter activity"/>
    <property type="evidence" value="ECO:0007669"/>
    <property type="project" value="UniProtKB-KW"/>
</dbReference>
<evidence type="ECO:0000313" key="11">
    <source>
        <dbReference type="EMBL" id="ASS96429.1"/>
    </source>
</evidence>
<dbReference type="AlphaFoldDB" id="A0A223EMD5"/>
<evidence type="ECO:0000256" key="8">
    <source>
        <dbReference type="ARBA" id="ARBA00023136"/>
    </source>
</evidence>
<comment type="subcellular location">
    <subcellularLocation>
        <location evidence="1">Cell membrane</location>
        <topology evidence="1">Multi-pass membrane protein</topology>
    </subcellularLocation>
</comment>
<protein>
    <submittedName>
        <fullName evidence="11">Cation acetate symporter</fullName>
    </submittedName>
</protein>
<feature type="transmembrane region" description="Helical" evidence="10">
    <location>
        <begin position="6"/>
        <end position="24"/>
    </location>
</feature>
<dbReference type="CDD" id="cd11480">
    <property type="entry name" value="SLC5sbd_u4"/>
    <property type="match status" value="1"/>
</dbReference>
<feature type="transmembrane region" description="Helical" evidence="10">
    <location>
        <begin position="74"/>
        <end position="92"/>
    </location>
</feature>
<dbReference type="EMBL" id="CP017704">
    <property type="protein sequence ID" value="ASS96429.1"/>
    <property type="molecule type" value="Genomic_DNA"/>
</dbReference>
<dbReference type="GO" id="GO:0006847">
    <property type="term" value="P:plasma membrane acetate transport"/>
    <property type="evidence" value="ECO:0007669"/>
    <property type="project" value="TreeGrafter"/>
</dbReference>
<dbReference type="GO" id="GO:0015123">
    <property type="term" value="F:acetate transmembrane transporter activity"/>
    <property type="evidence" value="ECO:0007669"/>
    <property type="project" value="TreeGrafter"/>
</dbReference>
<dbReference type="InterPro" id="IPR038377">
    <property type="entry name" value="Na/Glc_symporter_sf"/>
</dbReference>
<dbReference type="PANTHER" id="PTHR48086">
    <property type="entry name" value="SODIUM/PROLINE SYMPORTER-RELATED"/>
    <property type="match status" value="1"/>
</dbReference>
<feature type="transmembrane region" description="Helical" evidence="10">
    <location>
        <begin position="268"/>
        <end position="290"/>
    </location>
</feature>
<dbReference type="NCBIfam" id="TIGR00813">
    <property type="entry name" value="sss"/>
    <property type="match status" value="1"/>
</dbReference>
<dbReference type="RefSeq" id="WP_063233245.1">
    <property type="nucleotide sequence ID" value="NZ_BCVO01000008.1"/>
</dbReference>
<dbReference type="Proteomes" id="UP000214618">
    <property type="component" value="Chromosome"/>
</dbReference>
<feature type="transmembrane region" description="Helical" evidence="10">
    <location>
        <begin position="395"/>
        <end position="419"/>
    </location>
</feature>
<dbReference type="InterPro" id="IPR050277">
    <property type="entry name" value="Sodium:Solute_Symporter"/>
</dbReference>
<keyword evidence="3" id="KW-0813">Transport</keyword>
<evidence type="ECO:0000256" key="6">
    <source>
        <dbReference type="ARBA" id="ARBA00022847"/>
    </source>
</evidence>
<dbReference type="GO" id="GO:0005886">
    <property type="term" value="C:plasma membrane"/>
    <property type="evidence" value="ECO:0007669"/>
    <property type="project" value="UniProtKB-SubCell"/>
</dbReference>
<keyword evidence="5 10" id="KW-0812">Transmembrane</keyword>
<evidence type="ECO:0000313" key="12">
    <source>
        <dbReference type="Proteomes" id="UP000214618"/>
    </source>
</evidence>
<evidence type="ECO:0000256" key="5">
    <source>
        <dbReference type="ARBA" id="ARBA00022692"/>
    </source>
</evidence>
<feature type="transmembrane region" description="Helical" evidence="10">
    <location>
        <begin position="45"/>
        <end position="68"/>
    </location>
</feature>
<evidence type="ECO:0000256" key="4">
    <source>
        <dbReference type="ARBA" id="ARBA00022475"/>
    </source>
</evidence>
<sequence>MNWTVIILFALMSIGTLFITYFASKKTKTAGSFYTAGGGLTARQNGLALAGDFMSASTFLGLIGAFSLTGYDGFFLMYGALVSFLVVLFLVAEPLRNLGKYTLADMVTTRFKYKQVRGVTAFNTLVISVMYMLGQLVAAGALFKLLLDIPYNTSVIIVGIAMLVFVLFGGMTATSWVQIIKAILLIGGVFILFMIVMWKLNFSFIGIFTDMKTATPMGADYLKAGIKYASGWDAASLSLGLILGTAGLPHILIRFLTVPNARVARKSVVWVMWIMGAFHIMVIFLGFGAAKLVGTSNIMAANPAGNMAAPLLAQLVGGDILFAFIAAVSFATILAVVAGIVLTGATAFSHDFYNEILKDGKATEKQQMTMARWASIGVTALAIVLSLGLQEFNVAFLASIAFTLAASSNLPVILLTIYWKKFNKTGAIVGMMTGLFGTLLLVALSPNVWNPVPGATIMTGDPIFPLNSPGIVSIPLGFLACYLGAMFGNRRTGLKTVTKDNYNEILVKSNTGHDVKGVLRH</sequence>
<feature type="transmembrane region" description="Helical" evidence="10">
    <location>
        <begin position="426"/>
        <end position="444"/>
    </location>
</feature>
<evidence type="ECO:0000256" key="2">
    <source>
        <dbReference type="ARBA" id="ARBA00006434"/>
    </source>
</evidence>
<comment type="similarity">
    <text evidence="2 9">Belongs to the sodium:solute symporter (SSF) (TC 2.A.21) family.</text>
</comment>
<evidence type="ECO:0000256" key="1">
    <source>
        <dbReference type="ARBA" id="ARBA00004651"/>
    </source>
</evidence>
<dbReference type="GeneID" id="56475535"/>
<dbReference type="PANTHER" id="PTHR48086:SF6">
    <property type="entry name" value="CATION_ACETATE SYMPORTER ACTP"/>
    <property type="match status" value="1"/>
</dbReference>
<feature type="transmembrane region" description="Helical" evidence="10">
    <location>
        <begin position="320"/>
        <end position="349"/>
    </location>
</feature>
<accession>A0A223EMD5</accession>
<reference evidence="11 12" key="1">
    <citation type="submission" date="2016-10" db="EMBL/GenBank/DDBJ databases">
        <title>The whole genome sequencing and assembly of Bacillus simplex DSM 1321 strain.</title>
        <authorList>
            <person name="Park M.-K."/>
            <person name="Lee Y.-J."/>
            <person name="Yi H."/>
            <person name="Bahn Y.-S."/>
            <person name="Kim J.F."/>
            <person name="Lee D.-W."/>
        </authorList>
    </citation>
    <scope>NUCLEOTIDE SEQUENCE [LARGE SCALE GENOMIC DNA]</scope>
    <source>
        <strain evidence="11 12">DSM 1321</strain>
    </source>
</reference>
<feature type="transmembrane region" description="Helical" evidence="10">
    <location>
        <begin position="182"/>
        <end position="208"/>
    </location>
</feature>
<keyword evidence="4" id="KW-1003">Cell membrane</keyword>